<evidence type="ECO:0000256" key="1">
    <source>
        <dbReference type="ARBA" id="ARBA00004651"/>
    </source>
</evidence>
<keyword evidence="5" id="KW-0354">Hemolysis</keyword>
<keyword evidence="2" id="KW-0813">Transport</keyword>
<dbReference type="SMART" id="SM00382">
    <property type="entry name" value="AAA"/>
    <property type="match status" value="1"/>
</dbReference>
<feature type="transmembrane region" description="Helical" evidence="13">
    <location>
        <begin position="290"/>
        <end position="309"/>
    </location>
</feature>
<evidence type="ECO:0000256" key="9">
    <source>
        <dbReference type="ARBA" id="ARBA00023136"/>
    </source>
</evidence>
<keyword evidence="9 13" id="KW-0472">Membrane</keyword>
<dbReference type="PANTHER" id="PTHR24221">
    <property type="entry name" value="ATP-BINDING CASSETTE SUB-FAMILY B"/>
    <property type="match status" value="1"/>
</dbReference>
<keyword evidence="3" id="KW-1003">Cell membrane</keyword>
<reference evidence="17 18" key="1">
    <citation type="submission" date="2018-03" db="EMBL/GenBank/DDBJ databases">
        <title>Massilia armeniaca sp. nov., isolated from desert soil.</title>
        <authorList>
            <person name="Huang H."/>
            <person name="Ren M."/>
        </authorList>
    </citation>
    <scope>NUCLEOTIDE SEQUENCE [LARGE SCALE GENOMIC DNA]</scope>
    <source>
        <strain evidence="17 18">ZMN-3</strain>
    </source>
</reference>
<gene>
    <name evidence="17" type="ORF">C9I28_03975</name>
</gene>
<sequence length="732" mass="80186">MQRDADRQRGRYRHHLPGADLERALARDVGPPVKAILQTEASECGLACLAMIADHFGHRTELSELRRRFAISLKGVTLTQLVRHAAALELAARPLRLDLEELGELQLPCILHWDLNHFVVLKKVHRGLGSAVTVTLVDPAVGERRLSLEAVSQHFTGVALELTPSAAFAQADETRRMSVRQLTGRIFGLRTALVQIFCLAIVLELFAVAAPLFNQYVIDEVIVGGDHELLVVLVAGFALLTITQTAIGLARSWFLMRWSIDIGFQWANRVFTHMTRLPVTYFEKRHLGDIVSRFGSIGAIQSTLTGLLVESALDGIMALLALGIMLAYSPYLSAVVMAGVLAYALLRWAFYQPFQEASQEQLILSAKENSHFLETIRAMPAIKLFGRDAERRARWLNLKQDVVNRSVKTQKLSIVFKVANTSLFAAQGLALFYIGAGLVMSNALSVGMLMAFTSYAGTFSGRIFNLIDVFFNVRLLGMHTARLADIVMEPAEPEVETDVDCSRLDADIVLRGVRFRYAEGEPWVLDGIDLAIPAGQSIALVGPSGCGKTTLCKIILGLLTPSEGEVLIGGVPITRLGYRAYRGLVGTVMQDDTLLAGSILDNITFFDTHADSAFAEQCARQAAVHDEIRTMPMGYQTLVGDMGSSLSGGQKQRVLLARALYKRPRILALDEATSHLDVHNERRVNATLAALPLTRIMVAHRPETIQAAQRVVALDQGRLAEDSAAPASQLVA</sequence>
<dbReference type="InterPro" id="IPR003439">
    <property type="entry name" value="ABC_transporter-like_ATP-bd"/>
</dbReference>
<dbReference type="InterPro" id="IPR036640">
    <property type="entry name" value="ABC1_TM_sf"/>
</dbReference>
<evidence type="ECO:0000256" key="5">
    <source>
        <dbReference type="ARBA" id="ARBA00022735"/>
    </source>
</evidence>
<dbReference type="InterPro" id="IPR011527">
    <property type="entry name" value="ABC1_TM_dom"/>
</dbReference>
<dbReference type="PROSITE" id="PS50990">
    <property type="entry name" value="PEPTIDASE_C39"/>
    <property type="match status" value="1"/>
</dbReference>
<dbReference type="InterPro" id="IPR017871">
    <property type="entry name" value="ABC_transporter-like_CS"/>
</dbReference>
<evidence type="ECO:0000313" key="17">
    <source>
        <dbReference type="EMBL" id="AVR94967.1"/>
    </source>
</evidence>
<evidence type="ECO:0000256" key="8">
    <source>
        <dbReference type="ARBA" id="ARBA00022989"/>
    </source>
</evidence>
<dbReference type="InterPro" id="IPR039421">
    <property type="entry name" value="Type_1_exporter"/>
</dbReference>
<evidence type="ECO:0000256" key="7">
    <source>
        <dbReference type="ARBA" id="ARBA00022840"/>
    </source>
</evidence>
<evidence type="ECO:0000256" key="10">
    <source>
        <dbReference type="ARBA" id="ARBA00055355"/>
    </source>
</evidence>
<evidence type="ECO:0000256" key="4">
    <source>
        <dbReference type="ARBA" id="ARBA00022692"/>
    </source>
</evidence>
<dbReference type="InterPro" id="IPR005074">
    <property type="entry name" value="Peptidase_C39"/>
</dbReference>
<comment type="subcellular location">
    <subcellularLocation>
        <location evidence="1">Cell membrane</location>
        <topology evidence="1">Multi-pass membrane protein</topology>
    </subcellularLocation>
</comment>
<evidence type="ECO:0000259" key="14">
    <source>
        <dbReference type="PROSITE" id="PS50893"/>
    </source>
</evidence>
<dbReference type="KEGG" id="masz:C9I28_03975"/>
<dbReference type="InterPro" id="IPR027417">
    <property type="entry name" value="P-loop_NTPase"/>
</dbReference>
<dbReference type="InterPro" id="IPR003593">
    <property type="entry name" value="AAA+_ATPase"/>
</dbReference>
<feature type="transmembrane region" description="Helical" evidence="13">
    <location>
        <begin position="315"/>
        <end position="346"/>
    </location>
</feature>
<dbReference type="GO" id="GO:0005886">
    <property type="term" value="C:plasma membrane"/>
    <property type="evidence" value="ECO:0007669"/>
    <property type="project" value="UniProtKB-SubCell"/>
</dbReference>
<dbReference type="GO" id="GO:0016887">
    <property type="term" value="F:ATP hydrolysis activity"/>
    <property type="evidence" value="ECO:0007669"/>
    <property type="project" value="InterPro"/>
</dbReference>
<dbReference type="PROSITE" id="PS50929">
    <property type="entry name" value="ABC_TM1F"/>
    <property type="match status" value="1"/>
</dbReference>
<dbReference type="GO" id="GO:0034040">
    <property type="term" value="F:ATPase-coupled lipid transmembrane transporter activity"/>
    <property type="evidence" value="ECO:0007669"/>
    <property type="project" value="TreeGrafter"/>
</dbReference>
<dbReference type="CDD" id="cd18567">
    <property type="entry name" value="ABC_6TM_CvaB_RaxB_like"/>
    <property type="match status" value="1"/>
</dbReference>
<comment type="function">
    <text evidence="10">Involved in the export of calmodulin-sensitive adenylate cyclase-hemolysin (cyclolysin).</text>
</comment>
<dbReference type="CDD" id="cd03246">
    <property type="entry name" value="ABCC_Protease_Secretion"/>
    <property type="match status" value="1"/>
</dbReference>
<proteinExistence type="inferred from homology"/>
<evidence type="ECO:0000313" key="18">
    <source>
        <dbReference type="Proteomes" id="UP000240505"/>
    </source>
</evidence>
<keyword evidence="5" id="KW-0204">Cytolysis</keyword>
<comment type="similarity">
    <text evidence="11">Belongs to the ABC transporter superfamily. Cyclolysin exporter (TC 3.A.1.109.2) family.</text>
</comment>
<dbReference type="Pfam" id="PF03412">
    <property type="entry name" value="Peptidase_C39"/>
    <property type="match status" value="1"/>
</dbReference>
<organism evidence="17 18">
    <name type="scientific">Pseudoduganella armeniaca</name>
    <dbReference type="NCBI Taxonomy" id="2072590"/>
    <lineage>
        <taxon>Bacteria</taxon>
        <taxon>Pseudomonadati</taxon>
        <taxon>Pseudomonadota</taxon>
        <taxon>Betaproteobacteria</taxon>
        <taxon>Burkholderiales</taxon>
        <taxon>Oxalobacteraceae</taxon>
        <taxon>Telluria group</taxon>
        <taxon>Pseudoduganella</taxon>
    </lineage>
</organism>
<dbReference type="Proteomes" id="UP000240505">
    <property type="component" value="Chromosome"/>
</dbReference>
<evidence type="ECO:0000259" key="16">
    <source>
        <dbReference type="PROSITE" id="PS50990"/>
    </source>
</evidence>
<dbReference type="PROSITE" id="PS00211">
    <property type="entry name" value="ABC_TRANSPORTER_1"/>
    <property type="match status" value="1"/>
</dbReference>
<evidence type="ECO:0000256" key="13">
    <source>
        <dbReference type="SAM" id="Phobius"/>
    </source>
</evidence>
<keyword evidence="7" id="KW-0067">ATP-binding</keyword>
<keyword evidence="6" id="KW-0547">Nucleotide-binding</keyword>
<evidence type="ECO:0000256" key="11">
    <source>
        <dbReference type="ARBA" id="ARBA00061173"/>
    </source>
</evidence>
<feature type="domain" description="ABC transporter" evidence="14">
    <location>
        <begin position="510"/>
        <end position="731"/>
    </location>
</feature>
<dbReference type="GO" id="GO:0005524">
    <property type="term" value="F:ATP binding"/>
    <property type="evidence" value="ECO:0007669"/>
    <property type="project" value="UniProtKB-KW"/>
</dbReference>
<evidence type="ECO:0000259" key="15">
    <source>
        <dbReference type="PROSITE" id="PS50929"/>
    </source>
</evidence>
<feature type="transmembrane region" description="Helical" evidence="13">
    <location>
        <begin position="187"/>
        <end position="209"/>
    </location>
</feature>
<dbReference type="FunFam" id="3.40.50.300:FF:000299">
    <property type="entry name" value="ABC transporter ATP-binding protein/permease"/>
    <property type="match status" value="1"/>
</dbReference>
<dbReference type="Pfam" id="PF00664">
    <property type="entry name" value="ABC_membrane"/>
    <property type="match status" value="1"/>
</dbReference>
<dbReference type="AlphaFoldDB" id="A0A2R4C5R1"/>
<keyword evidence="18" id="KW-1185">Reference proteome</keyword>
<evidence type="ECO:0000256" key="2">
    <source>
        <dbReference type="ARBA" id="ARBA00022448"/>
    </source>
</evidence>
<dbReference type="Gene3D" id="3.40.50.300">
    <property type="entry name" value="P-loop containing nucleotide triphosphate hydrolases"/>
    <property type="match status" value="1"/>
</dbReference>
<dbReference type="Gene3D" id="1.20.1560.10">
    <property type="entry name" value="ABC transporter type 1, transmembrane domain"/>
    <property type="match status" value="1"/>
</dbReference>
<dbReference type="PROSITE" id="PS50893">
    <property type="entry name" value="ABC_TRANSPORTER_2"/>
    <property type="match status" value="1"/>
</dbReference>
<dbReference type="GO" id="GO:0140359">
    <property type="term" value="F:ABC-type transporter activity"/>
    <property type="evidence" value="ECO:0007669"/>
    <property type="project" value="InterPro"/>
</dbReference>
<dbReference type="CDD" id="cd02419">
    <property type="entry name" value="Peptidase_C39C"/>
    <property type="match status" value="1"/>
</dbReference>
<feature type="domain" description="Peptidase C39" evidence="16">
    <location>
        <begin position="38"/>
        <end position="162"/>
    </location>
</feature>
<keyword evidence="8 13" id="KW-1133">Transmembrane helix</keyword>
<dbReference type="GO" id="GO:0031640">
    <property type="term" value="P:killing of cells of another organism"/>
    <property type="evidence" value="ECO:0007669"/>
    <property type="project" value="UniProtKB-KW"/>
</dbReference>
<feature type="domain" description="ABC transmembrane type-1" evidence="15">
    <location>
        <begin position="196"/>
        <end position="470"/>
    </location>
</feature>
<dbReference type="GO" id="GO:0006508">
    <property type="term" value="P:proteolysis"/>
    <property type="evidence" value="ECO:0007669"/>
    <property type="project" value="InterPro"/>
</dbReference>
<dbReference type="InterPro" id="IPR033838">
    <property type="entry name" value="CvaB_peptidase"/>
</dbReference>
<protein>
    <recommendedName>
        <fullName evidence="12">Cyclolysin secretion/processing ATP-binding protein CyaB</fullName>
    </recommendedName>
</protein>
<dbReference type="EMBL" id="CP028324">
    <property type="protein sequence ID" value="AVR94967.1"/>
    <property type="molecule type" value="Genomic_DNA"/>
</dbReference>
<dbReference type="OrthoDB" id="8554730at2"/>
<name>A0A2R4C5R1_9BURK</name>
<dbReference type="PANTHER" id="PTHR24221:SF606">
    <property type="entry name" value="COLICIN V SECRETION-PROCESSING ATP-BINDING PROTEIN"/>
    <property type="match status" value="1"/>
</dbReference>
<accession>A0A2R4C5R1</accession>
<feature type="transmembrane region" description="Helical" evidence="13">
    <location>
        <begin position="229"/>
        <end position="250"/>
    </location>
</feature>
<dbReference type="SUPFAM" id="SSF90123">
    <property type="entry name" value="ABC transporter transmembrane region"/>
    <property type="match status" value="1"/>
</dbReference>
<keyword evidence="4 13" id="KW-0812">Transmembrane</keyword>
<evidence type="ECO:0000256" key="12">
    <source>
        <dbReference type="ARBA" id="ARBA00072252"/>
    </source>
</evidence>
<dbReference type="Gene3D" id="3.90.70.10">
    <property type="entry name" value="Cysteine proteinases"/>
    <property type="match status" value="1"/>
</dbReference>
<dbReference type="SUPFAM" id="SSF52540">
    <property type="entry name" value="P-loop containing nucleoside triphosphate hydrolases"/>
    <property type="match status" value="1"/>
</dbReference>
<dbReference type="Pfam" id="PF00005">
    <property type="entry name" value="ABC_tran"/>
    <property type="match status" value="1"/>
</dbReference>
<dbReference type="GO" id="GO:0008234">
    <property type="term" value="F:cysteine-type peptidase activity"/>
    <property type="evidence" value="ECO:0007669"/>
    <property type="project" value="InterPro"/>
</dbReference>
<evidence type="ECO:0000256" key="6">
    <source>
        <dbReference type="ARBA" id="ARBA00022741"/>
    </source>
</evidence>
<evidence type="ECO:0000256" key="3">
    <source>
        <dbReference type="ARBA" id="ARBA00022475"/>
    </source>
</evidence>